<sequence length="486" mass="51346">MADSDIDALFEDDFEAFEDEDFDDFLARDLAQEVHEDLLEVPDLDENAPSRATTSSIGSPSPPGTFFGLHLPTPASSTSSATGSASSSTGGSRAGSVGGAGQGAHEPLAQNVGTTALPASPLAAAKAAPFGAYPVSMIGSMLPAPQGAWQAKPFTRPWPSLATTTSLEGSSGPRSPGFLASQKKIFGKAGLVAGLDPGTPFRPIGCSPQDAIDLTRPPYRPTKAGARASSAPATAPESRTALATLPPTLLQALSGLLTEPPTLPPDLHQLLDSFLHPSPNPFNFSLQPTVSELMTALQAYMPGLRGGVLSRASSPGESVASQRSGRPYPARGVDIRHIPRRPLRQQSVASVSSRASSTVPTSPDTPHPSIPTRNSIPPTSAARQTSRTKIRKLRELRSELEAQRDHIARIYTQAKVRLRDLQVEESVLENTKKKLKALETQRKEPPAQEQSLLAMETTPMDIDLTNLNAMLAWAGVDQPAADALFS</sequence>
<feature type="region of interest" description="Disordered" evidence="1">
    <location>
        <begin position="37"/>
        <end position="106"/>
    </location>
</feature>
<protein>
    <submittedName>
        <fullName evidence="2">Uncharacterized protein</fullName>
    </submittedName>
</protein>
<feature type="compositionally biased region" description="Polar residues" evidence="1">
    <location>
        <begin position="371"/>
        <end position="385"/>
    </location>
</feature>
<evidence type="ECO:0000313" key="2">
    <source>
        <dbReference type="EMBL" id="KZP00607.1"/>
    </source>
</evidence>
<evidence type="ECO:0000313" key="3">
    <source>
        <dbReference type="Proteomes" id="UP000076738"/>
    </source>
</evidence>
<feature type="compositionally biased region" description="Low complexity" evidence="1">
    <location>
        <begin position="344"/>
        <end position="362"/>
    </location>
</feature>
<feature type="compositionally biased region" description="Gly residues" evidence="1">
    <location>
        <begin position="92"/>
        <end position="102"/>
    </location>
</feature>
<accession>A0A167R6G5</accession>
<feature type="compositionally biased region" description="Low complexity" evidence="1">
    <location>
        <begin position="75"/>
        <end position="91"/>
    </location>
</feature>
<feature type="region of interest" description="Disordered" evidence="1">
    <location>
        <begin position="308"/>
        <end position="388"/>
    </location>
</feature>
<gene>
    <name evidence="2" type="ORF">CALVIDRAFT_595386</name>
</gene>
<reference evidence="2 3" key="1">
    <citation type="journal article" date="2016" name="Mol. Biol. Evol.">
        <title>Comparative Genomics of Early-Diverging Mushroom-Forming Fungi Provides Insights into the Origins of Lignocellulose Decay Capabilities.</title>
        <authorList>
            <person name="Nagy L.G."/>
            <person name="Riley R."/>
            <person name="Tritt A."/>
            <person name="Adam C."/>
            <person name="Daum C."/>
            <person name="Floudas D."/>
            <person name="Sun H."/>
            <person name="Yadav J.S."/>
            <person name="Pangilinan J."/>
            <person name="Larsson K.H."/>
            <person name="Matsuura K."/>
            <person name="Barry K."/>
            <person name="Labutti K."/>
            <person name="Kuo R."/>
            <person name="Ohm R.A."/>
            <person name="Bhattacharya S.S."/>
            <person name="Shirouzu T."/>
            <person name="Yoshinaga Y."/>
            <person name="Martin F.M."/>
            <person name="Grigoriev I.V."/>
            <person name="Hibbett D.S."/>
        </authorList>
    </citation>
    <scope>NUCLEOTIDE SEQUENCE [LARGE SCALE GENOMIC DNA]</scope>
    <source>
        <strain evidence="2 3">TUFC12733</strain>
    </source>
</reference>
<evidence type="ECO:0000256" key="1">
    <source>
        <dbReference type="SAM" id="MobiDB-lite"/>
    </source>
</evidence>
<dbReference type="EMBL" id="KV417269">
    <property type="protein sequence ID" value="KZP00607.1"/>
    <property type="molecule type" value="Genomic_DNA"/>
</dbReference>
<proteinExistence type="predicted"/>
<dbReference type="AlphaFoldDB" id="A0A167R6G5"/>
<name>A0A167R6G5_CALVF</name>
<organism evidence="2 3">
    <name type="scientific">Calocera viscosa (strain TUFC12733)</name>
    <dbReference type="NCBI Taxonomy" id="1330018"/>
    <lineage>
        <taxon>Eukaryota</taxon>
        <taxon>Fungi</taxon>
        <taxon>Dikarya</taxon>
        <taxon>Basidiomycota</taxon>
        <taxon>Agaricomycotina</taxon>
        <taxon>Dacrymycetes</taxon>
        <taxon>Dacrymycetales</taxon>
        <taxon>Dacrymycetaceae</taxon>
        <taxon>Calocera</taxon>
    </lineage>
</organism>
<dbReference type="Proteomes" id="UP000076738">
    <property type="component" value="Unassembled WGS sequence"/>
</dbReference>
<feature type="compositionally biased region" description="Low complexity" evidence="1">
    <location>
        <begin position="53"/>
        <end position="68"/>
    </location>
</feature>
<feature type="compositionally biased region" description="Polar residues" evidence="1">
    <location>
        <begin position="311"/>
        <end position="324"/>
    </location>
</feature>
<keyword evidence="3" id="KW-1185">Reference proteome</keyword>